<evidence type="ECO:0000259" key="2">
    <source>
        <dbReference type="PROSITE" id="PS50024"/>
    </source>
</evidence>
<evidence type="ECO:0000313" key="4">
    <source>
        <dbReference type="RefSeq" id="XP_022247518.1"/>
    </source>
</evidence>
<dbReference type="RefSeq" id="XP_022247518.1">
    <property type="nucleotide sequence ID" value="XM_022391810.1"/>
</dbReference>
<proteinExistence type="predicted"/>
<dbReference type="SUPFAM" id="SSF82671">
    <property type="entry name" value="SEA domain"/>
    <property type="match status" value="1"/>
</dbReference>
<reference evidence="4" key="1">
    <citation type="submission" date="2025-08" db="UniProtKB">
        <authorList>
            <consortium name="RefSeq"/>
        </authorList>
    </citation>
    <scope>IDENTIFICATION</scope>
    <source>
        <tissue evidence="4">Muscle</tissue>
    </source>
</reference>
<gene>
    <name evidence="4" type="primary">LOC111086932</name>
</gene>
<dbReference type="InterPro" id="IPR036364">
    <property type="entry name" value="SEA_dom_sf"/>
</dbReference>
<dbReference type="PROSITE" id="PS50024">
    <property type="entry name" value="SEA"/>
    <property type="match status" value="1"/>
</dbReference>
<keyword evidence="3" id="KW-1185">Reference proteome</keyword>
<name>A0ABM1SV62_LIMPO</name>
<protein>
    <submittedName>
        <fullName evidence="4">Uncharacterized protein LOC111086932</fullName>
    </submittedName>
</protein>
<sequence length="809" mass="90441">MGAKSTVRWASLVRRPSSIVRRRGSRLTCTMWILLLLVILLSQLPESSPSLIEEPYSMITKGLIYSKSKDAEKIGSESPDLNDVVKVQSTKQFSLYNDNENISVKNSSTNLLTEFDTGLSAAVDSESVNGVFLNGRKLTKNIVKTLNYLSDNTVQVYDSGPLTAQKNKNSSEQLSYLENNKSLSRNIYPSKIFFGTADAKDKSRRLGKESESTNQKLSQIRNFSLSEQQNTPMKRSHHNMIDVIRSNRRGQKNGPFLITGFLPTIHAINGSTSNVFHTTTVSEEIDEGQLKDIYKSINNVEETIVGVEEIVTLTKPEQNDHDDRERLRATTTFPVTNYRVEHDIIDFGLNTRENESPLITTSSNKELMLSYHLQTDSFSPETTTFKNVDSQKNKASQLFEAIEQLNHFDSVQFAISSTESQYLSRSEAAPRQKTTTSSLNAVDNINSELVHDKTVKTNIIKTAPNDALNGTLNDTRPVRAHIGKTNSSLSKIIRAIMPLNILQSVLNYKVIEKCFTSSNITKHTYQFMYGDESSNHTASLSNNDNSSSDNITSAVYSKKMDNVTDVREFHGSDFLSVNTSTENVQNSNSGLSQEPKTIENFQEELVASYVINSSVGISESIFLNVETDSPSPLSTSTNFVTFDTLFVDNVSNSSEETLQNYTSLWNSSKTILTSNTTRTFIPVNARKQVSSTENTKSSSTTPDLTKIATFKSVTLTQDNSSNVIRVFGLLRITRGIQWTPELTKKYTEEYIQLSLILKELIKDVFIQSSLGNRLIEVEINKLRQTEDLNNNTGPAAANLNKTILVEILW</sequence>
<organism evidence="3 4">
    <name type="scientific">Limulus polyphemus</name>
    <name type="common">Atlantic horseshoe crab</name>
    <dbReference type="NCBI Taxonomy" id="6850"/>
    <lineage>
        <taxon>Eukaryota</taxon>
        <taxon>Metazoa</taxon>
        <taxon>Ecdysozoa</taxon>
        <taxon>Arthropoda</taxon>
        <taxon>Chelicerata</taxon>
        <taxon>Merostomata</taxon>
        <taxon>Xiphosura</taxon>
        <taxon>Limulidae</taxon>
        <taxon>Limulus</taxon>
    </lineage>
</organism>
<dbReference type="Pfam" id="PF01390">
    <property type="entry name" value="SEA"/>
    <property type="match status" value="1"/>
</dbReference>
<evidence type="ECO:0000256" key="1">
    <source>
        <dbReference type="SAM" id="SignalP"/>
    </source>
</evidence>
<feature type="domain" description="SEA" evidence="2">
    <location>
        <begin position="722"/>
        <end position="809"/>
    </location>
</feature>
<evidence type="ECO:0000313" key="3">
    <source>
        <dbReference type="Proteomes" id="UP000694941"/>
    </source>
</evidence>
<dbReference type="Proteomes" id="UP000694941">
    <property type="component" value="Unplaced"/>
</dbReference>
<feature type="chain" id="PRO_5046017953" evidence="1">
    <location>
        <begin position="50"/>
        <end position="809"/>
    </location>
</feature>
<dbReference type="GeneID" id="111086932"/>
<accession>A0ABM1SV62</accession>
<keyword evidence="1" id="KW-0732">Signal</keyword>
<dbReference type="InterPro" id="IPR000082">
    <property type="entry name" value="SEA_dom"/>
</dbReference>
<feature type="signal peptide" evidence="1">
    <location>
        <begin position="1"/>
        <end position="49"/>
    </location>
</feature>